<evidence type="ECO:0000313" key="9">
    <source>
        <dbReference type="EMBL" id="ERL65826.1"/>
    </source>
</evidence>
<dbReference type="Proteomes" id="UP000030647">
    <property type="component" value="Unassembled WGS sequence"/>
</dbReference>
<feature type="transmembrane region" description="Helical" evidence="7">
    <location>
        <begin position="38"/>
        <end position="60"/>
    </location>
</feature>
<accession>U4TLU6</accession>
<feature type="transmembrane region" description="Helical" evidence="7">
    <location>
        <begin position="102"/>
        <end position="120"/>
    </location>
</feature>
<keyword evidence="2" id="KW-0813">Transport</keyword>
<dbReference type="InterPro" id="IPR050171">
    <property type="entry name" value="MFS_Transporters"/>
</dbReference>
<evidence type="ECO:0000256" key="4">
    <source>
        <dbReference type="ARBA" id="ARBA00022692"/>
    </source>
</evidence>
<dbReference type="GO" id="GO:0022857">
    <property type="term" value="F:transmembrane transporter activity"/>
    <property type="evidence" value="ECO:0007669"/>
    <property type="project" value="InterPro"/>
</dbReference>
<dbReference type="AlphaFoldDB" id="U4TLU6"/>
<feature type="transmembrane region" description="Helical" evidence="7">
    <location>
        <begin position="268"/>
        <end position="285"/>
    </location>
</feature>
<dbReference type="SUPFAM" id="SSF103473">
    <property type="entry name" value="MFS general substrate transporter"/>
    <property type="match status" value="1"/>
</dbReference>
<name>U4TLU6_9LACO</name>
<evidence type="ECO:0000256" key="3">
    <source>
        <dbReference type="ARBA" id="ARBA00022475"/>
    </source>
</evidence>
<feature type="transmembrane region" description="Helical" evidence="7">
    <location>
        <begin position="237"/>
        <end position="256"/>
    </location>
</feature>
<comment type="subcellular location">
    <subcellularLocation>
        <location evidence="1">Cell membrane</location>
        <topology evidence="1">Multi-pass membrane protein</topology>
    </subcellularLocation>
</comment>
<dbReference type="HOGENOM" id="CLU_001265_60_4_9"/>
<evidence type="ECO:0000313" key="10">
    <source>
        <dbReference type="Proteomes" id="UP000030647"/>
    </source>
</evidence>
<organism evidence="9 10">
    <name type="scientific">Schleiferilactobacillus shenzhenensis LY-73</name>
    <dbReference type="NCBI Taxonomy" id="1231336"/>
    <lineage>
        <taxon>Bacteria</taxon>
        <taxon>Bacillati</taxon>
        <taxon>Bacillota</taxon>
        <taxon>Bacilli</taxon>
        <taxon>Lactobacillales</taxon>
        <taxon>Lactobacillaceae</taxon>
        <taxon>Schleiferilactobacillus</taxon>
    </lineage>
</organism>
<protein>
    <recommendedName>
        <fullName evidence="8">Major facilitator superfamily (MFS) profile domain-containing protein</fullName>
    </recommendedName>
</protein>
<reference evidence="10" key="1">
    <citation type="journal article" date="2013" name="Genome Announc.">
        <title>Whole-Genome Sequencing of Lactobacillus shenzhenensis Strain LY-73T.</title>
        <authorList>
            <person name="Lin Z."/>
            <person name="Liu Z."/>
            <person name="Yang R."/>
            <person name="Zou Y."/>
            <person name="Wan D."/>
            <person name="Chen J."/>
            <person name="Guo M."/>
            <person name="Zhao J."/>
            <person name="Fang C."/>
            <person name="Yang R."/>
            <person name="Liu F."/>
        </authorList>
    </citation>
    <scope>NUCLEOTIDE SEQUENCE [LARGE SCALE GENOMIC DNA]</scope>
    <source>
        <strain evidence="10">LY-73</strain>
    </source>
</reference>
<dbReference type="InterPro" id="IPR036259">
    <property type="entry name" value="MFS_trans_sf"/>
</dbReference>
<evidence type="ECO:0000256" key="6">
    <source>
        <dbReference type="ARBA" id="ARBA00023136"/>
    </source>
</evidence>
<evidence type="ECO:0000256" key="1">
    <source>
        <dbReference type="ARBA" id="ARBA00004651"/>
    </source>
</evidence>
<keyword evidence="3" id="KW-1003">Cell membrane</keyword>
<feature type="transmembrane region" description="Helical" evidence="7">
    <location>
        <begin position="157"/>
        <end position="177"/>
    </location>
</feature>
<dbReference type="InterPro" id="IPR020846">
    <property type="entry name" value="MFS_dom"/>
</dbReference>
<gene>
    <name evidence="9" type="ORF">L248_1902</name>
</gene>
<dbReference type="Gene3D" id="1.20.1250.20">
    <property type="entry name" value="MFS general substrate transporter like domains"/>
    <property type="match status" value="2"/>
</dbReference>
<keyword evidence="6 7" id="KW-0472">Membrane</keyword>
<feature type="transmembrane region" description="Helical" evidence="7">
    <location>
        <begin position="358"/>
        <end position="377"/>
    </location>
</feature>
<feature type="transmembrane region" description="Helical" evidence="7">
    <location>
        <begin position="291"/>
        <end position="310"/>
    </location>
</feature>
<evidence type="ECO:0000259" key="8">
    <source>
        <dbReference type="PROSITE" id="PS50850"/>
    </source>
</evidence>
<dbReference type="InterPro" id="IPR011701">
    <property type="entry name" value="MFS"/>
</dbReference>
<keyword evidence="5 7" id="KW-1133">Transmembrane helix</keyword>
<keyword evidence="10" id="KW-1185">Reference proteome</keyword>
<feature type="transmembrane region" description="Helical" evidence="7">
    <location>
        <begin position="198"/>
        <end position="217"/>
    </location>
</feature>
<feature type="transmembrane region" description="Helical" evidence="7">
    <location>
        <begin position="331"/>
        <end position="352"/>
    </location>
</feature>
<dbReference type="RefSeq" id="WP_022528769.1">
    <property type="nucleotide sequence ID" value="NZ_KI271584.1"/>
</dbReference>
<keyword evidence="4 7" id="KW-0812">Transmembrane</keyword>
<feature type="transmembrane region" description="Helical" evidence="7">
    <location>
        <begin position="7"/>
        <end position="32"/>
    </location>
</feature>
<dbReference type="EMBL" id="KI271584">
    <property type="protein sequence ID" value="ERL65826.1"/>
    <property type="molecule type" value="Genomic_DNA"/>
</dbReference>
<dbReference type="STRING" id="1231336.L248_1902"/>
<evidence type="ECO:0000256" key="2">
    <source>
        <dbReference type="ARBA" id="ARBA00022448"/>
    </source>
</evidence>
<dbReference type="PANTHER" id="PTHR23517:SF10">
    <property type="entry name" value="MAJOR FACILITATOR SUPERFAMILY (MFS) PROFILE DOMAIN-CONTAINING PROTEIN"/>
    <property type="match status" value="1"/>
</dbReference>
<dbReference type="PROSITE" id="PS50850">
    <property type="entry name" value="MFS"/>
    <property type="match status" value="1"/>
</dbReference>
<dbReference type="eggNOG" id="COG2814">
    <property type="taxonomic scope" value="Bacteria"/>
</dbReference>
<feature type="transmembrane region" description="Helical" evidence="7">
    <location>
        <begin position="72"/>
        <end position="90"/>
    </location>
</feature>
<sequence length="391" mass="41850">MPQTRTAALLFANGGINMGIGLIMPITTLYIHQDLHESLVTAGAVLMCFSLAMTLGNLAAGWAFDHTQPKHVLFTGNVLTVGALLALTFWPAWPLFAGLEAAYGLGLGILNAAMNGYIAFQQRSNASIFNQGYWIASVGMGIATASSGFLFHQGIRWVFGSAAALFTVTFAVIGLTFQPIERAEPARQAGPRDPVDRRLLGSLAAIALLLVIIWIGYEQWNSNVSVLMLHHGISVEKYSLLFTVNTVEIILLQPVANRLIHPSYATDKAKVVAGGLLFGLSYLLIVDATAYWRFVLGMMVVTLGEILALTSAPSLINRYATDRDRGILQSLASLSGSLGRAIGPLAGGALITAAGYDWTFLLLFAVHVVGVAGMLLVRPIQAESHTRPTKS</sequence>
<feature type="domain" description="Major facilitator superfamily (MFS) profile" evidence="8">
    <location>
        <begin position="202"/>
        <end position="391"/>
    </location>
</feature>
<evidence type="ECO:0000256" key="5">
    <source>
        <dbReference type="ARBA" id="ARBA00022989"/>
    </source>
</evidence>
<evidence type="ECO:0000256" key="7">
    <source>
        <dbReference type="SAM" id="Phobius"/>
    </source>
</evidence>
<dbReference type="Pfam" id="PF07690">
    <property type="entry name" value="MFS_1"/>
    <property type="match status" value="2"/>
</dbReference>
<proteinExistence type="predicted"/>
<dbReference type="OrthoDB" id="3268460at2"/>
<dbReference type="PANTHER" id="PTHR23517">
    <property type="entry name" value="RESISTANCE PROTEIN MDTM, PUTATIVE-RELATED-RELATED"/>
    <property type="match status" value="1"/>
</dbReference>
<feature type="transmembrane region" description="Helical" evidence="7">
    <location>
        <begin position="132"/>
        <end position="151"/>
    </location>
</feature>
<dbReference type="GO" id="GO:0005886">
    <property type="term" value="C:plasma membrane"/>
    <property type="evidence" value="ECO:0007669"/>
    <property type="project" value="UniProtKB-SubCell"/>
</dbReference>